<feature type="transmembrane region" description="Helical" evidence="2">
    <location>
        <begin position="12"/>
        <end position="33"/>
    </location>
</feature>
<keyword evidence="2" id="KW-0472">Membrane</keyword>
<feature type="transmembrane region" description="Helical" evidence="2">
    <location>
        <begin position="342"/>
        <end position="364"/>
    </location>
</feature>
<feature type="transmembrane region" description="Helical" evidence="2">
    <location>
        <begin position="174"/>
        <end position="192"/>
    </location>
</feature>
<feature type="transmembrane region" description="Helical" evidence="2">
    <location>
        <begin position="79"/>
        <end position="98"/>
    </location>
</feature>
<dbReference type="PANTHER" id="PTHR23523:SF2">
    <property type="entry name" value="2-NITROIMIDAZOLE TRANSPORTER"/>
    <property type="match status" value="1"/>
</dbReference>
<feature type="transmembrane region" description="Helical" evidence="2">
    <location>
        <begin position="370"/>
        <end position="392"/>
    </location>
</feature>
<accession>A0A429X290</accession>
<sequence>MEFRVLAKKRTLAQKLFLIVGIVFIAFNLRPAITSVGPLVSLIRNDLELSNGLAGSLTTLPLIAFAVLSPFAPKIGQKIGNELTILLGVALIGAGIVIRSMGSISLLFVGTAVAGIGIAVGNVLLPGIVKMKFPNKATLMTAVYSTSLGISAAIASGISIPLIEKFGWGWEDSLLTWAYLALAAFLIWAPQIRKPKVPEGRVKIIKYGNSLLKSKLAWQVAFFMGLQSLIFYCLITWLPEILYSHGFTRSSSGWMLSIVQFAGLPASFIIPVVAGKMNNQRGLVLGLGTIYLISFTGLLFGGGPLIYLWVVLVGIAQGAGFSLALTFLVLRAKDVMDASRLSGMAQSLGYSLAAVGPTLIGYEFDHTHSWLLPILTLMIVAIFMTVSGFGAARNKYVLEEGVQRVTK</sequence>
<dbReference type="CDD" id="cd17339">
    <property type="entry name" value="MFS_NIMT_CynX_like"/>
    <property type="match status" value="1"/>
</dbReference>
<dbReference type="Proteomes" id="UP000287296">
    <property type="component" value="Unassembled WGS sequence"/>
</dbReference>
<feature type="transmembrane region" description="Helical" evidence="2">
    <location>
        <begin position="306"/>
        <end position="330"/>
    </location>
</feature>
<organism evidence="3 4">
    <name type="scientific">Siminovitchia terrae</name>
    <name type="common">Bacillus terrae</name>
    <dbReference type="NCBI Taxonomy" id="1914933"/>
    <lineage>
        <taxon>Bacteria</taxon>
        <taxon>Bacillati</taxon>
        <taxon>Bacillota</taxon>
        <taxon>Bacilli</taxon>
        <taxon>Bacillales</taxon>
        <taxon>Bacillaceae</taxon>
        <taxon>Siminovitchia</taxon>
    </lineage>
</organism>
<dbReference type="PANTHER" id="PTHR23523">
    <property type="match status" value="1"/>
</dbReference>
<comment type="caution">
    <text evidence="3">The sequence shown here is derived from an EMBL/GenBank/DDBJ whole genome shotgun (WGS) entry which is preliminary data.</text>
</comment>
<dbReference type="InterPro" id="IPR011701">
    <property type="entry name" value="MFS"/>
</dbReference>
<feature type="transmembrane region" description="Helical" evidence="2">
    <location>
        <begin position="258"/>
        <end position="275"/>
    </location>
</feature>
<dbReference type="AlphaFoldDB" id="A0A429X290"/>
<protein>
    <submittedName>
        <fullName evidence="3">MFS transporter</fullName>
    </submittedName>
</protein>
<dbReference type="InterPro" id="IPR036259">
    <property type="entry name" value="MFS_trans_sf"/>
</dbReference>
<dbReference type="EMBL" id="QYTW02000031">
    <property type="protein sequence ID" value="RST57591.1"/>
    <property type="molecule type" value="Genomic_DNA"/>
</dbReference>
<evidence type="ECO:0000256" key="1">
    <source>
        <dbReference type="ARBA" id="ARBA00004651"/>
    </source>
</evidence>
<feature type="transmembrane region" description="Helical" evidence="2">
    <location>
        <begin position="104"/>
        <end position="125"/>
    </location>
</feature>
<gene>
    <name evidence="3" type="ORF">D5F11_022000</name>
</gene>
<reference evidence="3 4" key="1">
    <citation type="submission" date="2018-12" db="EMBL/GenBank/DDBJ databases">
        <authorList>
            <person name="Sun L."/>
            <person name="Chen Z."/>
        </authorList>
    </citation>
    <scope>NUCLEOTIDE SEQUENCE [LARGE SCALE GENOMIC DNA]</scope>
    <source>
        <strain evidence="3 4">LMG 29736</strain>
    </source>
</reference>
<feature type="transmembrane region" description="Helical" evidence="2">
    <location>
        <begin position="216"/>
        <end position="238"/>
    </location>
</feature>
<dbReference type="Gene3D" id="1.20.1250.20">
    <property type="entry name" value="MFS general substrate transporter like domains"/>
    <property type="match status" value="2"/>
</dbReference>
<dbReference type="RefSeq" id="WP_120118210.1">
    <property type="nucleotide sequence ID" value="NZ_BORI01000005.1"/>
</dbReference>
<dbReference type="SUPFAM" id="SSF103473">
    <property type="entry name" value="MFS general substrate transporter"/>
    <property type="match status" value="1"/>
</dbReference>
<evidence type="ECO:0000313" key="4">
    <source>
        <dbReference type="Proteomes" id="UP000287296"/>
    </source>
</evidence>
<dbReference type="GO" id="GO:0005886">
    <property type="term" value="C:plasma membrane"/>
    <property type="evidence" value="ECO:0007669"/>
    <property type="project" value="UniProtKB-SubCell"/>
</dbReference>
<feature type="transmembrane region" description="Helical" evidence="2">
    <location>
        <begin position="53"/>
        <end position="72"/>
    </location>
</feature>
<keyword evidence="2" id="KW-0812">Transmembrane</keyword>
<evidence type="ECO:0000256" key="2">
    <source>
        <dbReference type="SAM" id="Phobius"/>
    </source>
</evidence>
<feature type="transmembrane region" description="Helical" evidence="2">
    <location>
        <begin position="137"/>
        <end position="162"/>
    </location>
</feature>
<dbReference type="InterPro" id="IPR052524">
    <property type="entry name" value="MFS_Cyanate_Porter"/>
</dbReference>
<dbReference type="GO" id="GO:0022857">
    <property type="term" value="F:transmembrane transporter activity"/>
    <property type="evidence" value="ECO:0007669"/>
    <property type="project" value="InterPro"/>
</dbReference>
<name>A0A429X290_SIMTE</name>
<keyword evidence="2" id="KW-1133">Transmembrane helix</keyword>
<dbReference type="Pfam" id="PF07690">
    <property type="entry name" value="MFS_1"/>
    <property type="match status" value="1"/>
</dbReference>
<feature type="transmembrane region" description="Helical" evidence="2">
    <location>
        <begin position="282"/>
        <end position="300"/>
    </location>
</feature>
<dbReference type="OrthoDB" id="9797740at2"/>
<proteinExistence type="predicted"/>
<comment type="subcellular location">
    <subcellularLocation>
        <location evidence="1">Cell membrane</location>
        <topology evidence="1">Multi-pass membrane protein</topology>
    </subcellularLocation>
</comment>
<evidence type="ECO:0000313" key="3">
    <source>
        <dbReference type="EMBL" id="RST57591.1"/>
    </source>
</evidence>